<dbReference type="CDD" id="cd00090">
    <property type="entry name" value="HTH_ARSR"/>
    <property type="match status" value="1"/>
</dbReference>
<proteinExistence type="predicted"/>
<evidence type="ECO:0000313" key="3">
    <source>
        <dbReference type="Proteomes" id="UP000240653"/>
    </source>
</evidence>
<reference evidence="2 3" key="1">
    <citation type="submission" date="2018-03" db="EMBL/GenBank/DDBJ databases">
        <title>The draft genome of Mesorhizobium soli JCM 19897.</title>
        <authorList>
            <person name="Li L."/>
            <person name="Liu L."/>
            <person name="Liang L."/>
            <person name="Wang T."/>
            <person name="Zhang X."/>
        </authorList>
    </citation>
    <scope>NUCLEOTIDE SEQUENCE [LARGE SCALE GENOMIC DNA]</scope>
    <source>
        <strain evidence="2 3">JCM 19897</strain>
    </source>
</reference>
<dbReference type="EMBL" id="PXYL01000010">
    <property type="protein sequence ID" value="PSJ58513.1"/>
    <property type="molecule type" value="Genomic_DNA"/>
</dbReference>
<dbReference type="GO" id="GO:0006950">
    <property type="term" value="P:response to stress"/>
    <property type="evidence" value="ECO:0007669"/>
    <property type="project" value="TreeGrafter"/>
</dbReference>
<dbReference type="GO" id="GO:0003700">
    <property type="term" value="F:DNA-binding transcription factor activity"/>
    <property type="evidence" value="ECO:0007669"/>
    <property type="project" value="InterPro"/>
</dbReference>
<dbReference type="InterPro" id="IPR000835">
    <property type="entry name" value="HTH_MarR-typ"/>
</dbReference>
<dbReference type="SMART" id="SM00347">
    <property type="entry name" value="HTH_MARR"/>
    <property type="match status" value="1"/>
</dbReference>
<dbReference type="OrthoDB" id="6331822at2"/>
<dbReference type="RefSeq" id="WP_106725606.1">
    <property type="nucleotide sequence ID" value="NZ_PXYL01000010.1"/>
</dbReference>
<dbReference type="Gene3D" id="1.10.10.10">
    <property type="entry name" value="Winged helix-like DNA-binding domain superfamily/Winged helix DNA-binding domain"/>
    <property type="match status" value="1"/>
</dbReference>
<feature type="domain" description="HTH marR-type" evidence="1">
    <location>
        <begin position="6"/>
        <end position="138"/>
    </location>
</feature>
<protein>
    <submittedName>
        <fullName evidence="2">MarR family transcriptional regulator</fullName>
    </submittedName>
</protein>
<evidence type="ECO:0000259" key="1">
    <source>
        <dbReference type="PROSITE" id="PS50995"/>
    </source>
</evidence>
<keyword evidence="3" id="KW-1185">Reference proteome</keyword>
<dbReference type="PRINTS" id="PR00598">
    <property type="entry name" value="HTHMARR"/>
</dbReference>
<comment type="caution">
    <text evidence="2">The sequence shown here is derived from an EMBL/GenBank/DDBJ whole genome shotgun (WGS) entry which is preliminary data.</text>
</comment>
<dbReference type="SUPFAM" id="SSF46785">
    <property type="entry name" value="Winged helix' DNA-binding domain"/>
    <property type="match status" value="1"/>
</dbReference>
<dbReference type="PANTHER" id="PTHR33164">
    <property type="entry name" value="TRANSCRIPTIONAL REGULATOR, MARR FAMILY"/>
    <property type="match status" value="1"/>
</dbReference>
<evidence type="ECO:0000313" key="2">
    <source>
        <dbReference type="EMBL" id="PSJ58513.1"/>
    </source>
</evidence>
<dbReference type="InterPro" id="IPR036388">
    <property type="entry name" value="WH-like_DNA-bd_sf"/>
</dbReference>
<dbReference type="InterPro" id="IPR039422">
    <property type="entry name" value="MarR/SlyA-like"/>
</dbReference>
<dbReference type="PROSITE" id="PS50995">
    <property type="entry name" value="HTH_MARR_2"/>
    <property type="match status" value="1"/>
</dbReference>
<name>A0A2P7S7R0_9HYPH</name>
<dbReference type="Pfam" id="PF01047">
    <property type="entry name" value="MarR"/>
    <property type="match status" value="1"/>
</dbReference>
<gene>
    <name evidence="2" type="ORF">C7I85_19090</name>
</gene>
<dbReference type="AlphaFoldDB" id="A0A2P7S7R0"/>
<dbReference type="PANTHER" id="PTHR33164:SF43">
    <property type="entry name" value="HTH-TYPE TRANSCRIPTIONAL REPRESSOR YETL"/>
    <property type="match status" value="1"/>
</dbReference>
<accession>A0A2P7S7R0</accession>
<organism evidence="2 3">
    <name type="scientific">Pseudaminobacter soli</name>
    <name type="common">ex Li et al. 2025</name>
    <dbReference type="NCBI Taxonomy" id="1295366"/>
    <lineage>
        <taxon>Bacteria</taxon>
        <taxon>Pseudomonadati</taxon>
        <taxon>Pseudomonadota</taxon>
        <taxon>Alphaproteobacteria</taxon>
        <taxon>Hyphomicrobiales</taxon>
        <taxon>Phyllobacteriaceae</taxon>
        <taxon>Pseudaminobacter</taxon>
    </lineage>
</organism>
<dbReference type="InterPro" id="IPR011991">
    <property type="entry name" value="ArsR-like_HTH"/>
</dbReference>
<dbReference type="InterPro" id="IPR036390">
    <property type="entry name" value="WH_DNA-bd_sf"/>
</dbReference>
<sequence length="144" mass="16026">MTPPFHPPIGLSLNRTARLVGRAFDDELGRAGGSLPVWLTLLTVKMRKSASQRELAAAIGIQGATLTHHLNGLEQAGLLVRRRDPANRRTHQVELTPAGEEKFLRLRDAAIAFDKRLRDGFDEQEIEMLDRALARLRGNVGEEE</sequence>
<dbReference type="Proteomes" id="UP000240653">
    <property type="component" value="Unassembled WGS sequence"/>
</dbReference>